<dbReference type="AlphaFoldDB" id="A0A1D7QLA7"/>
<dbReference type="Pfam" id="PF03279">
    <property type="entry name" value="Lip_A_acyltrans"/>
    <property type="match status" value="1"/>
</dbReference>
<evidence type="ECO:0000256" key="7">
    <source>
        <dbReference type="SAM" id="Phobius"/>
    </source>
</evidence>
<evidence type="ECO:0000256" key="1">
    <source>
        <dbReference type="ARBA" id="ARBA00004533"/>
    </source>
</evidence>
<dbReference type="KEGG" id="psty:BFS30_21240"/>
<protein>
    <submittedName>
        <fullName evidence="8">Lauroyl acyltransferase</fullName>
    </submittedName>
</protein>
<dbReference type="PANTHER" id="PTHR30606">
    <property type="entry name" value="LIPID A BIOSYNTHESIS LAUROYL ACYLTRANSFERASE"/>
    <property type="match status" value="1"/>
</dbReference>
<evidence type="ECO:0000256" key="6">
    <source>
        <dbReference type="ARBA" id="ARBA00023315"/>
    </source>
</evidence>
<reference evidence="8 9" key="1">
    <citation type="submission" date="2016-08" db="EMBL/GenBank/DDBJ databases">
        <authorList>
            <person name="Seilhamer J.J."/>
        </authorList>
    </citation>
    <scope>NUCLEOTIDE SEQUENCE [LARGE SCALE GENOMIC DNA]</scope>
    <source>
        <strain evidence="8 9">DX4</strain>
    </source>
</reference>
<evidence type="ECO:0000313" key="8">
    <source>
        <dbReference type="EMBL" id="AOM79462.1"/>
    </source>
</evidence>
<dbReference type="RefSeq" id="WP_069381124.1">
    <property type="nucleotide sequence ID" value="NZ_CP017141.1"/>
</dbReference>
<keyword evidence="3" id="KW-0997">Cell inner membrane</keyword>
<keyword evidence="9" id="KW-1185">Reference proteome</keyword>
<dbReference type="EMBL" id="CP017141">
    <property type="protein sequence ID" value="AOM79462.1"/>
    <property type="molecule type" value="Genomic_DNA"/>
</dbReference>
<keyword evidence="6 8" id="KW-0012">Acyltransferase</keyword>
<dbReference type="GO" id="GO:0016746">
    <property type="term" value="F:acyltransferase activity"/>
    <property type="evidence" value="ECO:0007669"/>
    <property type="project" value="UniProtKB-KW"/>
</dbReference>
<feature type="transmembrane region" description="Helical" evidence="7">
    <location>
        <begin position="12"/>
        <end position="40"/>
    </location>
</feature>
<dbReference type="PANTHER" id="PTHR30606:SF10">
    <property type="entry name" value="PHOSPHATIDYLINOSITOL MANNOSIDE ACYLTRANSFERASE"/>
    <property type="match status" value="1"/>
</dbReference>
<sequence length="312" mass="36701">MIRKGFSQVGIFLLTSISLLPLFILYRAADVFYLLVYHVFGYRRKVVRENLIRSFPEKSPAEINDIEKKYFRFLASLVVEIVKMKSISKKELNKRVKFKNVDLVEAYLQNQESVLFCSAHYGNYEWVCMGIGLAFSGEHYPIYKPLSNSLFDSWFFKMRSKFGNRMVAMRQTLRAIQANKNRANLFTFGSDQAPSKEESNYWTTFLNQETSIQLGIEKIARKTNRPVFYLKINYKKRGYYEVDCVPICLDPSKTEEFEITELQTRFLEEMISEEPAYWLWSHRRWKHKRPATKAIGATDRCENPGELTETVL</sequence>
<dbReference type="OrthoDB" id="9801955at2"/>
<keyword evidence="2" id="KW-1003">Cell membrane</keyword>
<dbReference type="InterPro" id="IPR004960">
    <property type="entry name" value="LipA_acyltrans"/>
</dbReference>
<gene>
    <name evidence="8" type="ORF">BFS30_21240</name>
</gene>
<organism evidence="8 9">
    <name type="scientific">Pedobacter steynii</name>
    <dbReference type="NCBI Taxonomy" id="430522"/>
    <lineage>
        <taxon>Bacteria</taxon>
        <taxon>Pseudomonadati</taxon>
        <taxon>Bacteroidota</taxon>
        <taxon>Sphingobacteriia</taxon>
        <taxon>Sphingobacteriales</taxon>
        <taxon>Sphingobacteriaceae</taxon>
        <taxon>Pedobacter</taxon>
    </lineage>
</organism>
<keyword evidence="7" id="KW-1133">Transmembrane helix</keyword>
<evidence type="ECO:0000256" key="3">
    <source>
        <dbReference type="ARBA" id="ARBA00022519"/>
    </source>
</evidence>
<dbReference type="GO" id="GO:0005886">
    <property type="term" value="C:plasma membrane"/>
    <property type="evidence" value="ECO:0007669"/>
    <property type="project" value="UniProtKB-SubCell"/>
</dbReference>
<dbReference type="CDD" id="cd07984">
    <property type="entry name" value="LPLAT_LABLAT-like"/>
    <property type="match status" value="1"/>
</dbReference>
<evidence type="ECO:0000256" key="5">
    <source>
        <dbReference type="ARBA" id="ARBA00023136"/>
    </source>
</evidence>
<evidence type="ECO:0000313" key="9">
    <source>
        <dbReference type="Proteomes" id="UP000094313"/>
    </source>
</evidence>
<proteinExistence type="predicted"/>
<dbReference type="Proteomes" id="UP000094313">
    <property type="component" value="Chromosome"/>
</dbReference>
<dbReference type="GO" id="GO:0009247">
    <property type="term" value="P:glycolipid biosynthetic process"/>
    <property type="evidence" value="ECO:0007669"/>
    <property type="project" value="UniProtKB-ARBA"/>
</dbReference>
<evidence type="ECO:0000256" key="4">
    <source>
        <dbReference type="ARBA" id="ARBA00022679"/>
    </source>
</evidence>
<keyword evidence="7" id="KW-0812">Transmembrane</keyword>
<accession>A0A1D7QLA7</accession>
<comment type="subcellular location">
    <subcellularLocation>
        <location evidence="1">Cell inner membrane</location>
    </subcellularLocation>
</comment>
<evidence type="ECO:0000256" key="2">
    <source>
        <dbReference type="ARBA" id="ARBA00022475"/>
    </source>
</evidence>
<keyword evidence="4 8" id="KW-0808">Transferase</keyword>
<keyword evidence="5 7" id="KW-0472">Membrane</keyword>
<name>A0A1D7QLA7_9SPHI</name>